<gene>
    <name evidence="2" type="ORF">SAMN04487946_101353</name>
</gene>
<dbReference type="RefSeq" id="WP_089765230.1">
    <property type="nucleotide sequence ID" value="NZ_FNPB01000001.1"/>
</dbReference>
<evidence type="ECO:0000256" key="1">
    <source>
        <dbReference type="SAM" id="Phobius"/>
    </source>
</evidence>
<sequence>MRRRADREQRTESERAQTTIDFAIGIGLFLVVVAAVLAFVPTIFAPFESTDGPQTADRIATSLSTDRLGDPAKPYTVNETCTNAFFVQLDNGTNAPATCQFDVTAETTSELFALSGTRAVNVSIRTLDGAAATRPGGEYVAGPPVSDVGSVNAAQRIISLDGETYRLLVRVW</sequence>
<dbReference type="AlphaFoldDB" id="A0A1H3D674"/>
<evidence type="ECO:0000313" key="2">
    <source>
        <dbReference type="EMBL" id="SDX61169.1"/>
    </source>
</evidence>
<accession>A0A1H3D674</accession>
<proteinExistence type="predicted"/>
<keyword evidence="3" id="KW-1185">Reference proteome</keyword>
<feature type="transmembrane region" description="Helical" evidence="1">
    <location>
        <begin position="20"/>
        <end position="44"/>
    </location>
</feature>
<keyword evidence="1" id="KW-0472">Membrane</keyword>
<organism evidence="2 3">
    <name type="scientific">Halobellus clavatus</name>
    <dbReference type="NCBI Taxonomy" id="660517"/>
    <lineage>
        <taxon>Archaea</taxon>
        <taxon>Methanobacteriati</taxon>
        <taxon>Methanobacteriota</taxon>
        <taxon>Stenosarchaea group</taxon>
        <taxon>Halobacteria</taxon>
        <taxon>Halobacteriales</taxon>
        <taxon>Haloferacaceae</taxon>
        <taxon>Halobellus</taxon>
    </lineage>
</organism>
<dbReference type="EMBL" id="FNPB01000001">
    <property type="protein sequence ID" value="SDX61169.1"/>
    <property type="molecule type" value="Genomic_DNA"/>
</dbReference>
<dbReference type="Pfam" id="PF23958">
    <property type="entry name" value="DUF7287"/>
    <property type="match status" value="1"/>
</dbReference>
<keyword evidence="1" id="KW-0812">Transmembrane</keyword>
<protein>
    <submittedName>
        <fullName evidence="2">Uncharacterized protein</fullName>
    </submittedName>
</protein>
<dbReference type="InterPro" id="IPR056613">
    <property type="entry name" value="DUF7287"/>
</dbReference>
<dbReference type="STRING" id="660517.SAMN04487946_101353"/>
<name>A0A1H3D674_9EURY</name>
<keyword evidence="1" id="KW-1133">Transmembrane helix</keyword>
<evidence type="ECO:0000313" key="3">
    <source>
        <dbReference type="Proteomes" id="UP000199170"/>
    </source>
</evidence>
<dbReference type="OrthoDB" id="125215at2157"/>
<reference evidence="3" key="1">
    <citation type="submission" date="2016-10" db="EMBL/GenBank/DDBJ databases">
        <authorList>
            <person name="Varghese N."/>
            <person name="Submissions S."/>
        </authorList>
    </citation>
    <scope>NUCLEOTIDE SEQUENCE [LARGE SCALE GENOMIC DNA]</scope>
    <source>
        <strain evidence="3">CGMCC 1.10118</strain>
    </source>
</reference>
<dbReference type="Proteomes" id="UP000199170">
    <property type="component" value="Unassembled WGS sequence"/>
</dbReference>